<feature type="compositionally biased region" description="Basic and acidic residues" evidence="1">
    <location>
        <begin position="117"/>
        <end position="128"/>
    </location>
</feature>
<dbReference type="RefSeq" id="WP_143168144.1">
    <property type="nucleotide sequence ID" value="NZ_FQVU01000003.1"/>
</dbReference>
<dbReference type="STRING" id="1206085.SAMN05443575_2344"/>
<protein>
    <submittedName>
        <fullName evidence="2">Uncharacterized protein</fullName>
    </submittedName>
</protein>
<reference evidence="2 3" key="1">
    <citation type="submission" date="2016-11" db="EMBL/GenBank/DDBJ databases">
        <authorList>
            <person name="Jaros S."/>
            <person name="Januszkiewicz K."/>
            <person name="Wedrychowicz H."/>
        </authorList>
    </citation>
    <scope>NUCLEOTIDE SEQUENCE [LARGE SCALE GENOMIC DNA]</scope>
    <source>
        <strain evidence="2 3">DSM 45627</strain>
    </source>
</reference>
<accession>A0A1M5L449</accession>
<sequence>MADARGPFGELGDDARSLLTAMQDAVQQWSQRNLPAPPSGHGGPECQWCPLCQFASMLRGENPDVADRLVEAGSALAAALRALLDSTAWRPAGSAGLDPRPDATRDRPRPAPRVQHIRLDDEPGDGGR</sequence>
<gene>
    <name evidence="2" type="ORF">SAMN05443575_2344</name>
</gene>
<evidence type="ECO:0000256" key="1">
    <source>
        <dbReference type="SAM" id="MobiDB-lite"/>
    </source>
</evidence>
<evidence type="ECO:0000313" key="3">
    <source>
        <dbReference type="Proteomes" id="UP000186132"/>
    </source>
</evidence>
<dbReference type="EMBL" id="FQVU01000003">
    <property type="protein sequence ID" value="SHG59715.1"/>
    <property type="molecule type" value="Genomic_DNA"/>
</dbReference>
<dbReference type="AlphaFoldDB" id="A0A1M5L449"/>
<organism evidence="2 3">
    <name type="scientific">Jatrophihabitans endophyticus</name>
    <dbReference type="NCBI Taxonomy" id="1206085"/>
    <lineage>
        <taxon>Bacteria</taxon>
        <taxon>Bacillati</taxon>
        <taxon>Actinomycetota</taxon>
        <taxon>Actinomycetes</taxon>
        <taxon>Jatrophihabitantales</taxon>
        <taxon>Jatrophihabitantaceae</taxon>
        <taxon>Jatrophihabitans</taxon>
    </lineage>
</organism>
<feature type="region of interest" description="Disordered" evidence="1">
    <location>
        <begin position="88"/>
        <end position="128"/>
    </location>
</feature>
<name>A0A1M5L449_9ACTN</name>
<dbReference type="OrthoDB" id="5244810at2"/>
<evidence type="ECO:0000313" key="2">
    <source>
        <dbReference type="EMBL" id="SHG59715.1"/>
    </source>
</evidence>
<dbReference type="Proteomes" id="UP000186132">
    <property type="component" value="Unassembled WGS sequence"/>
</dbReference>
<keyword evidence="3" id="KW-1185">Reference proteome</keyword>
<proteinExistence type="predicted"/>
<feature type="compositionally biased region" description="Basic and acidic residues" evidence="1">
    <location>
        <begin position="99"/>
        <end position="109"/>
    </location>
</feature>